<dbReference type="InterPro" id="IPR050445">
    <property type="entry name" value="Bact_polysacc_biosynth/exp"/>
</dbReference>
<dbReference type="SUPFAM" id="SSF52540">
    <property type="entry name" value="P-loop containing nucleoside triphosphate hydrolases"/>
    <property type="match status" value="1"/>
</dbReference>
<evidence type="ECO:0000313" key="4">
    <source>
        <dbReference type="Proteomes" id="UP000575068"/>
    </source>
</evidence>
<evidence type="ECO:0000313" key="3">
    <source>
        <dbReference type="EMBL" id="MBB4640979.1"/>
    </source>
</evidence>
<dbReference type="Gene3D" id="3.40.50.300">
    <property type="entry name" value="P-loop containing nucleotide triphosphate hydrolases"/>
    <property type="match status" value="1"/>
</dbReference>
<dbReference type="Proteomes" id="UP000575068">
    <property type="component" value="Unassembled WGS sequence"/>
</dbReference>
<keyword evidence="2" id="KW-0067">ATP-binding</keyword>
<accession>A0A840HTP6</accession>
<protein>
    <submittedName>
        <fullName evidence="3">Mrp family chromosome partitioning ATPase</fullName>
    </submittedName>
</protein>
<name>A0A840HTP6_9SPHN</name>
<dbReference type="PANTHER" id="PTHR32309">
    <property type="entry name" value="TYROSINE-PROTEIN KINASE"/>
    <property type="match status" value="1"/>
</dbReference>
<dbReference type="RefSeq" id="WP_184474804.1">
    <property type="nucleotide sequence ID" value="NZ_JACHOV010000004.1"/>
</dbReference>
<dbReference type="InterPro" id="IPR005702">
    <property type="entry name" value="Wzc-like_C"/>
</dbReference>
<dbReference type="EMBL" id="JACHOV010000004">
    <property type="protein sequence ID" value="MBB4640979.1"/>
    <property type="molecule type" value="Genomic_DNA"/>
</dbReference>
<gene>
    <name evidence="3" type="ORF">HNQ99_001283</name>
</gene>
<organism evidence="3 4">
    <name type="scientific">Rhizorhapis suberifaciens</name>
    <name type="common">corky root of lettuce</name>
    <dbReference type="NCBI Taxonomy" id="13656"/>
    <lineage>
        <taxon>Bacteria</taxon>
        <taxon>Pseudomonadati</taxon>
        <taxon>Pseudomonadota</taxon>
        <taxon>Alphaproteobacteria</taxon>
        <taxon>Sphingomonadales</taxon>
        <taxon>Sphingomonadaceae</taxon>
        <taxon>Rhizorhapis</taxon>
    </lineage>
</organism>
<dbReference type="PANTHER" id="PTHR32309:SF31">
    <property type="entry name" value="CAPSULAR EXOPOLYSACCHARIDE FAMILY"/>
    <property type="match status" value="1"/>
</dbReference>
<dbReference type="AlphaFoldDB" id="A0A840HTP6"/>
<proteinExistence type="predicted"/>
<comment type="caution">
    <text evidence="3">The sequence shown here is derived from an EMBL/GenBank/DDBJ whole genome shotgun (WGS) entry which is preliminary data.</text>
</comment>
<sequence>MSTGLNRILSSALPSGDERVNVHPDVEAWRRHTVRLDRARLVENGIFGFDNLDPRAQSFVFLRWQLLNGFVRSGGRVIAVTSTRPGDGKTFITTNLAAALSRVRPTVLLDLDLRRPAVGWRFGLSAAAGIDDYLSGGADAWDVVQNVEDMNLGIVPVRVPQPQSPELLTVETLPQLLSALRGRSDDPICLIDTPPVLVVDDILLFAQHLDGVLLVVEEGKTRADEVREALRLMEAIPLVGTVLNRSIFSGRRRDFDQSYYYR</sequence>
<evidence type="ECO:0000256" key="1">
    <source>
        <dbReference type="ARBA" id="ARBA00022741"/>
    </source>
</evidence>
<reference evidence="3 4" key="1">
    <citation type="submission" date="2020-08" db="EMBL/GenBank/DDBJ databases">
        <title>Genomic Encyclopedia of Type Strains, Phase IV (KMG-IV): sequencing the most valuable type-strain genomes for metagenomic binning, comparative biology and taxonomic classification.</title>
        <authorList>
            <person name="Goeker M."/>
        </authorList>
    </citation>
    <scope>NUCLEOTIDE SEQUENCE [LARGE SCALE GENOMIC DNA]</scope>
    <source>
        <strain evidence="3 4">DSM 7465</strain>
    </source>
</reference>
<keyword evidence="4" id="KW-1185">Reference proteome</keyword>
<dbReference type="CDD" id="cd05387">
    <property type="entry name" value="BY-kinase"/>
    <property type="match status" value="1"/>
</dbReference>
<evidence type="ECO:0000256" key="2">
    <source>
        <dbReference type="ARBA" id="ARBA00022840"/>
    </source>
</evidence>
<dbReference type="InterPro" id="IPR027417">
    <property type="entry name" value="P-loop_NTPase"/>
</dbReference>
<keyword evidence="1" id="KW-0547">Nucleotide-binding</keyword>